<dbReference type="STRING" id="1416779.SAMN05444409_2856"/>
<dbReference type="Pfam" id="PF13308">
    <property type="entry name" value="YARHG"/>
    <property type="match status" value="1"/>
</dbReference>
<feature type="domain" description="YARHG" evidence="1">
    <location>
        <begin position="216"/>
        <end position="297"/>
    </location>
</feature>
<proteinExistence type="predicted"/>
<dbReference type="InterPro" id="IPR025582">
    <property type="entry name" value="YARHG_dom"/>
</dbReference>
<evidence type="ECO:0000313" key="2">
    <source>
        <dbReference type="EMBL" id="SIO33790.1"/>
    </source>
</evidence>
<reference evidence="3" key="1">
    <citation type="submission" date="2016-11" db="EMBL/GenBank/DDBJ databases">
        <authorList>
            <person name="Varghese N."/>
            <person name="Submissions S."/>
        </authorList>
    </citation>
    <scope>NUCLEOTIDE SEQUENCE [LARGE SCALE GENOMIC DNA]</scope>
    <source>
        <strain evidence="3">DSM 27623</strain>
    </source>
</reference>
<dbReference type="SMART" id="SM01324">
    <property type="entry name" value="YARHG"/>
    <property type="match status" value="1"/>
</dbReference>
<gene>
    <name evidence="2" type="ORF">SAMN05444409_2856</name>
</gene>
<organism evidence="2 3">
    <name type="scientific">Epilithonimonas zeae</name>
    <dbReference type="NCBI Taxonomy" id="1416779"/>
    <lineage>
        <taxon>Bacteria</taxon>
        <taxon>Pseudomonadati</taxon>
        <taxon>Bacteroidota</taxon>
        <taxon>Flavobacteriia</taxon>
        <taxon>Flavobacteriales</taxon>
        <taxon>Weeksellaceae</taxon>
        <taxon>Chryseobacterium group</taxon>
        <taxon>Epilithonimonas</taxon>
    </lineage>
</organism>
<evidence type="ECO:0000313" key="3">
    <source>
        <dbReference type="Proteomes" id="UP000185207"/>
    </source>
</evidence>
<name>A0A1N6IP46_9FLAO</name>
<sequence>MKSLNLIFASVILATSVISCKKDTKSEEKTKTDSLASKKEVEQEFHKDWYGIYTGDFNSKPITTEYGNQIEEYKKISVKINRITKDSVYGYSVVNGNQRPLRGILNGNTLGLVLDEPGSDKSDGRFQLKIKQDSLVGDWSAYNKSDVKSPEKTVKLIRKEFAYNPNFMLSKKSYEESDYENPVDWNGGKVKTESYVNDEGKTETYENTFYRSASEKVFVINASKQKLAEKDLKNLRKLDLQIIRNTVFARHGYSFKKATYRQFFENTDWYVPVSSNVDAELSPLEKENVALLARLEKYAEDHYDTFGR</sequence>
<dbReference type="Gene3D" id="1.20.58.1690">
    <property type="match status" value="1"/>
</dbReference>
<dbReference type="Proteomes" id="UP000185207">
    <property type="component" value="Unassembled WGS sequence"/>
</dbReference>
<protein>
    <submittedName>
        <fullName evidence="2">YARHG domain-containing protein</fullName>
    </submittedName>
</protein>
<dbReference type="PROSITE" id="PS51257">
    <property type="entry name" value="PROKAR_LIPOPROTEIN"/>
    <property type="match status" value="1"/>
</dbReference>
<evidence type="ECO:0000259" key="1">
    <source>
        <dbReference type="SMART" id="SM01324"/>
    </source>
</evidence>
<dbReference type="AlphaFoldDB" id="A0A1N6IP46"/>
<dbReference type="OrthoDB" id="353549at2"/>
<keyword evidence="3" id="KW-1185">Reference proteome</keyword>
<accession>A0A1N6IP46</accession>
<dbReference type="RefSeq" id="WP_074236004.1">
    <property type="nucleotide sequence ID" value="NZ_FSRK01000002.1"/>
</dbReference>
<dbReference type="EMBL" id="FSRK01000002">
    <property type="protein sequence ID" value="SIO33790.1"/>
    <property type="molecule type" value="Genomic_DNA"/>
</dbReference>
<dbReference type="InterPro" id="IPR038434">
    <property type="entry name" value="YARHG_sf"/>
</dbReference>